<name>A0A183GZC0_9BILA</name>
<reference evidence="3" key="2">
    <citation type="submission" date="2016-06" db="UniProtKB">
        <authorList>
            <consortium name="WormBaseParasite"/>
        </authorList>
    </citation>
    <scope>IDENTIFICATION</scope>
</reference>
<keyword evidence="2" id="KW-1185">Reference proteome</keyword>
<accession>A0A183GZC0</accession>
<dbReference type="WBParaSite" id="OFLC_0000057901-mRNA-1">
    <property type="protein sequence ID" value="OFLC_0000057901-mRNA-1"/>
    <property type="gene ID" value="OFLC_0000057901"/>
</dbReference>
<organism evidence="3">
    <name type="scientific">Onchocerca flexuosa</name>
    <dbReference type="NCBI Taxonomy" id="387005"/>
    <lineage>
        <taxon>Eukaryota</taxon>
        <taxon>Metazoa</taxon>
        <taxon>Ecdysozoa</taxon>
        <taxon>Nematoda</taxon>
        <taxon>Chromadorea</taxon>
        <taxon>Rhabditida</taxon>
        <taxon>Spirurina</taxon>
        <taxon>Spiruromorpha</taxon>
        <taxon>Filarioidea</taxon>
        <taxon>Onchocercidae</taxon>
        <taxon>Onchocerca</taxon>
    </lineage>
</organism>
<evidence type="ECO:0000313" key="3">
    <source>
        <dbReference type="WBParaSite" id="OFLC_0000057901-mRNA-1"/>
    </source>
</evidence>
<dbReference type="EMBL" id="KZ269998">
    <property type="protein sequence ID" value="OZC09043.1"/>
    <property type="molecule type" value="Genomic_DNA"/>
</dbReference>
<reference evidence="1 2" key="1">
    <citation type="submission" date="2015-12" db="EMBL/GenBank/DDBJ databases">
        <title>Draft genome of the nematode, Onchocerca flexuosa.</title>
        <authorList>
            <person name="Mitreva M."/>
        </authorList>
    </citation>
    <scope>NUCLEOTIDE SEQUENCE [LARGE SCALE GENOMIC DNA]</scope>
    <source>
        <strain evidence="1">Red Deer</strain>
    </source>
</reference>
<evidence type="ECO:0000313" key="1">
    <source>
        <dbReference type="EMBL" id="OZC09043.1"/>
    </source>
</evidence>
<gene>
    <name evidence="1" type="ORF">X798_03974</name>
</gene>
<dbReference type="Proteomes" id="UP000242913">
    <property type="component" value="Unassembled WGS sequence"/>
</dbReference>
<sequence>MFNSEGGMGKNEEIERKVVGIFYLLFQRFTISNPPGDRANRHFTGISNNHNYLPLLFPSTPSLLSFENIKTDHPQIHLLFFKF</sequence>
<protein>
    <submittedName>
        <fullName evidence="3">Ovule protein</fullName>
    </submittedName>
</protein>
<proteinExistence type="predicted"/>
<dbReference type="AlphaFoldDB" id="A0A183GZC0"/>
<evidence type="ECO:0000313" key="2">
    <source>
        <dbReference type="Proteomes" id="UP000242913"/>
    </source>
</evidence>